<reference evidence="1 2" key="1">
    <citation type="submission" date="2020-12" db="EMBL/GenBank/DDBJ databases">
        <title>FDA dAtabase for Regulatory Grade micrObial Sequences (FDA-ARGOS): Supporting development and validation of Infectious Disease Dx tests.</title>
        <authorList>
            <person name="Sproer C."/>
            <person name="Gronow S."/>
            <person name="Severitt S."/>
            <person name="Schroder I."/>
            <person name="Tallon L."/>
            <person name="Sadzewicz L."/>
            <person name="Zhao X."/>
            <person name="Boylan J."/>
            <person name="Ott S."/>
            <person name="Bowen H."/>
            <person name="Vavikolanu K."/>
            <person name="Mehta A."/>
            <person name="Aluvathingal J."/>
            <person name="Nadendla S."/>
            <person name="Lowell S."/>
            <person name="Myers T."/>
            <person name="Yan Y."/>
            <person name="Sichtig H."/>
        </authorList>
    </citation>
    <scope>NUCLEOTIDE SEQUENCE [LARGE SCALE GENOMIC DNA]</scope>
    <source>
        <strain evidence="1 2">FDAARGOS_871</strain>
    </source>
</reference>
<dbReference type="RefSeq" id="WP_167395552.1">
    <property type="nucleotide sequence ID" value="NZ_CAUJPD010000003.1"/>
</dbReference>
<accession>A0A7T3BMJ4</accession>
<evidence type="ECO:0000313" key="2">
    <source>
        <dbReference type="Proteomes" id="UP000594865"/>
    </source>
</evidence>
<gene>
    <name evidence="1" type="ORF">I6G28_02495</name>
</gene>
<protein>
    <submittedName>
        <fullName evidence="1">Uncharacterized protein</fullName>
    </submittedName>
</protein>
<dbReference type="AlphaFoldDB" id="A0A7T3BMJ4"/>
<dbReference type="GeneID" id="84022166"/>
<keyword evidence="2" id="KW-1185">Reference proteome</keyword>
<proteinExistence type="predicted"/>
<sequence>MDAKSLGGKIKVLLYFSDGISVNKKVGIGAQNSLRLAGIGMKVLRKNDYS</sequence>
<dbReference type="EMBL" id="CP065726">
    <property type="protein sequence ID" value="QPT38441.1"/>
    <property type="molecule type" value="Genomic_DNA"/>
</dbReference>
<name>A0A7T3BMJ4_NEICI</name>
<evidence type="ECO:0000313" key="1">
    <source>
        <dbReference type="EMBL" id="QPT38441.1"/>
    </source>
</evidence>
<dbReference type="Proteomes" id="UP000594865">
    <property type="component" value="Chromosome"/>
</dbReference>
<organism evidence="1 2">
    <name type="scientific">Neisseria cinerea</name>
    <dbReference type="NCBI Taxonomy" id="483"/>
    <lineage>
        <taxon>Bacteria</taxon>
        <taxon>Pseudomonadati</taxon>
        <taxon>Pseudomonadota</taxon>
        <taxon>Betaproteobacteria</taxon>
        <taxon>Neisseriales</taxon>
        <taxon>Neisseriaceae</taxon>
        <taxon>Neisseria</taxon>
    </lineage>
</organism>